<reference evidence="1 2" key="1">
    <citation type="submission" date="2013-06" db="EMBL/GenBank/DDBJ databases">
        <title>The Genome Sequence of Acinetobacter rudis CIP 110305.</title>
        <authorList>
            <consortium name="The Broad Institute Genome Sequencing Platform"/>
            <consortium name="The Broad Institute Genome Sequencing Center for Infectious Disease"/>
            <person name="Cerqueira G."/>
            <person name="Feldgarden M."/>
            <person name="Courvalin P."/>
            <person name="Perichon B."/>
            <person name="Grillot-Courvalin C."/>
            <person name="Clermont D."/>
            <person name="Rocha E."/>
            <person name="Yoon E.-J."/>
            <person name="Nemec A."/>
            <person name="Young S.K."/>
            <person name="Zeng Q."/>
            <person name="Gargeya S."/>
            <person name="Fitzgerald M."/>
            <person name="Abouelleil A."/>
            <person name="Alvarado L."/>
            <person name="Berlin A.M."/>
            <person name="Chapman S.B."/>
            <person name="Dewar J."/>
            <person name="Goldberg J."/>
            <person name="Griggs A."/>
            <person name="Gujja S."/>
            <person name="Hansen M."/>
            <person name="Howarth C."/>
            <person name="Imamovic A."/>
            <person name="Larimer J."/>
            <person name="McCowan C."/>
            <person name="Murphy C."/>
            <person name="Pearson M."/>
            <person name="Priest M."/>
            <person name="Roberts A."/>
            <person name="Saif S."/>
            <person name="Shea T."/>
            <person name="Sykes S."/>
            <person name="Wortman J."/>
            <person name="Nusbaum C."/>
            <person name="Birren B."/>
        </authorList>
    </citation>
    <scope>NUCLEOTIDE SEQUENCE [LARGE SCALE GENOMIC DNA]</scope>
    <source>
        <strain evidence="1 2">CIP 110305</strain>
    </source>
</reference>
<comment type="caution">
    <text evidence="1">The sequence shown here is derived from an EMBL/GenBank/DDBJ whole genome shotgun (WGS) entry which is preliminary data.</text>
</comment>
<dbReference type="Proteomes" id="UP000014568">
    <property type="component" value="Unassembled WGS sequence"/>
</dbReference>
<dbReference type="RefSeq" id="WP_016656902.1">
    <property type="nucleotide sequence ID" value="NZ_KE340353.1"/>
</dbReference>
<evidence type="ECO:0000313" key="2">
    <source>
        <dbReference type="Proteomes" id="UP000014568"/>
    </source>
</evidence>
<organism evidence="1 2">
    <name type="scientific">Acinetobacter rudis CIP 110305</name>
    <dbReference type="NCBI Taxonomy" id="421052"/>
    <lineage>
        <taxon>Bacteria</taxon>
        <taxon>Pseudomonadati</taxon>
        <taxon>Pseudomonadota</taxon>
        <taxon>Gammaproteobacteria</taxon>
        <taxon>Moraxellales</taxon>
        <taxon>Moraxellaceae</taxon>
        <taxon>Acinetobacter</taxon>
    </lineage>
</organism>
<dbReference type="eggNOG" id="ENOG50302WN">
    <property type="taxonomic scope" value="Bacteria"/>
</dbReference>
<dbReference type="EMBL" id="ATGI01000032">
    <property type="protein sequence ID" value="EPF71473.1"/>
    <property type="molecule type" value="Genomic_DNA"/>
</dbReference>
<name>S3MYI6_9GAMM</name>
<evidence type="ECO:0000313" key="1">
    <source>
        <dbReference type="EMBL" id="EPF71473.1"/>
    </source>
</evidence>
<gene>
    <name evidence="1" type="ORF">F945_02502</name>
</gene>
<keyword evidence="2" id="KW-1185">Reference proteome</keyword>
<dbReference type="HOGENOM" id="CLU_1840801_0_0_6"/>
<protein>
    <recommendedName>
        <fullName evidence="3">DUF2345 domain-containing protein</fullName>
    </recommendedName>
</protein>
<dbReference type="OrthoDB" id="6694039at2"/>
<accession>S3MYI6</accession>
<sequence>MAGGSQILIDSQGVTVTTNGKVVFKAGQHVFESGERVLAPENVLPKAPTDYSRKFFIPSKVESLEKNIKHSNPTQIIGFRTDDHEPVFFEHLNTKSQEQEIETKRFYIDKLTNTIVHLFVDLPVMNIHENDDDCGSINE</sequence>
<evidence type="ECO:0008006" key="3">
    <source>
        <dbReference type="Google" id="ProtNLM"/>
    </source>
</evidence>
<dbReference type="AlphaFoldDB" id="S3MYI6"/>
<proteinExistence type="predicted"/>